<gene>
    <name evidence="2" type="ORF">JMJ56_03910</name>
</gene>
<evidence type="ECO:0000256" key="1">
    <source>
        <dbReference type="SAM" id="MobiDB-lite"/>
    </source>
</evidence>
<dbReference type="Proteomes" id="UP000660885">
    <property type="component" value="Unassembled WGS sequence"/>
</dbReference>
<dbReference type="EMBL" id="JAETWB010000001">
    <property type="protein sequence ID" value="MBL6077139.1"/>
    <property type="molecule type" value="Genomic_DNA"/>
</dbReference>
<sequence>MMRSVRAGVLLVLMLGGCSVPKDVNPVEIYRRISGEADAGRPPPPGMDRPRPNLASVPPRPERPPPEVRDAVSAALAVDRERSRDVLAPRGEPARFRAASQGDPAIPAAPPPRASLAGAPSVPWSEGAPRRGRAAPAVLDEPAAPPAMPDLAPAPPPPDLLGAPPPPPRL</sequence>
<proteinExistence type="predicted"/>
<name>A0ABS1TZH7_9PROT</name>
<dbReference type="PROSITE" id="PS51257">
    <property type="entry name" value="PROKAR_LIPOPROTEIN"/>
    <property type="match status" value="1"/>
</dbReference>
<evidence type="ECO:0000313" key="3">
    <source>
        <dbReference type="Proteomes" id="UP000660885"/>
    </source>
</evidence>
<feature type="region of interest" description="Disordered" evidence="1">
    <location>
        <begin position="34"/>
        <end position="170"/>
    </location>
</feature>
<feature type="compositionally biased region" description="Basic and acidic residues" evidence="1">
    <location>
        <begin position="60"/>
        <end position="70"/>
    </location>
</feature>
<evidence type="ECO:0000313" key="2">
    <source>
        <dbReference type="EMBL" id="MBL6077139.1"/>
    </source>
</evidence>
<reference evidence="2 3" key="1">
    <citation type="submission" date="2021-01" db="EMBL/GenBank/DDBJ databases">
        <title>Belnapia mucosa sp. nov. and Belnapia arida sp. nov., isolated from the Tabernas Desert (Almeria, Spain).</title>
        <authorList>
            <person name="Molina-Menor E."/>
            <person name="Vidal-Verdu A."/>
            <person name="Calonge A."/>
            <person name="Satari L."/>
            <person name="Pereto J."/>
            <person name="Porcar M."/>
        </authorList>
    </citation>
    <scope>NUCLEOTIDE SEQUENCE [LARGE SCALE GENOMIC DNA]</scope>
    <source>
        <strain evidence="2 3">T18</strain>
    </source>
</reference>
<dbReference type="RefSeq" id="WP_202830271.1">
    <property type="nucleotide sequence ID" value="NZ_JAETWB010000001.1"/>
</dbReference>
<organism evidence="2 3">
    <name type="scientific">Belnapia arida</name>
    <dbReference type="NCBI Taxonomy" id="2804533"/>
    <lineage>
        <taxon>Bacteria</taxon>
        <taxon>Pseudomonadati</taxon>
        <taxon>Pseudomonadota</taxon>
        <taxon>Alphaproteobacteria</taxon>
        <taxon>Acetobacterales</taxon>
        <taxon>Roseomonadaceae</taxon>
        <taxon>Belnapia</taxon>
    </lineage>
</organism>
<accession>A0ABS1TZH7</accession>
<feature type="compositionally biased region" description="Pro residues" evidence="1">
    <location>
        <begin position="143"/>
        <end position="170"/>
    </location>
</feature>
<protein>
    <submittedName>
        <fullName evidence="2">Uncharacterized protein</fullName>
    </submittedName>
</protein>
<feature type="compositionally biased region" description="Basic and acidic residues" evidence="1">
    <location>
        <begin position="78"/>
        <end position="95"/>
    </location>
</feature>
<keyword evidence="3" id="KW-1185">Reference proteome</keyword>
<comment type="caution">
    <text evidence="2">The sequence shown here is derived from an EMBL/GenBank/DDBJ whole genome shotgun (WGS) entry which is preliminary data.</text>
</comment>